<sequence>MSLRAKAIKKAMAPGGSTYKEALKSNWIGLAYEVRMSPLEKSVQARAMVFMSFSNVRFAQISCILQLIRFVNFPIMSQWPHVMFKLQTTSAEHVHPTCRYELGNIRCLALEKVAESLEVSCRYQSLGCHDIFPYYSKVKHEQHCSISKTIIKSICIVVALSTTVNVKSNPQEVENATWMLTVFNFFGRQFCLHFEAFQLGTAPVYMAFLRFMGDENETKKFSYGLEVGAHSRKLTWQGIPRSIRDGHRKVRDSHDGLIIPRNMALFFSGSDKEERKLRVTGRIWREEQRGRIFVDDETTWTVQARGGIWRRGRPRPRTRTRPRASPSRRALADITDVNRVGTERRRAVVGPRPLLDTAVVRVRLASLAFNNDFCYNIAEYRKDTSNERTEIEGANHVCERREQNSYPAQAETFEQVAASALSPNPDQEQIQRSLPFLHHLLSHTSQHQKKQPLVFNCFGRQFCLHFEAFQLGTAPVYMAFLRFMGDENEAKKFSYGLEVGAHSRKLTWQGIPRSIRDGHRKVRDSQNGLIIPRNMALFFSGSDKDELKLRNSPDYTKHMNMKQTKLEKGNGVHELLECPVCTNLMYPPINQLTLTSRFVNFPIVSQWPHVMFQLQTTSAEHVHPTCRYELGNIRCLALEKVAESLEVSCRYQSLGCHAFSRTTAGQARAALQVECSVTGDIPSLVEHLKDDHKVDMHSGCTFNHR</sequence>
<feature type="domain" description="Seven-in-absentia protein TRAF-like" evidence="6">
    <location>
        <begin position="183"/>
        <end position="279"/>
    </location>
</feature>
<dbReference type="PANTHER" id="PTHR10315">
    <property type="entry name" value="E3 UBIQUITIN PROTEIN LIGASE SIAH"/>
    <property type="match status" value="1"/>
</dbReference>
<feature type="domain" description="Seven-in-absentia protein TRAF-like" evidence="6">
    <location>
        <begin position="455"/>
        <end position="549"/>
    </location>
</feature>
<dbReference type="EMBL" id="JAGKQM010000689">
    <property type="protein sequence ID" value="KAH0853792.1"/>
    <property type="molecule type" value="Genomic_DNA"/>
</dbReference>
<evidence type="ECO:0000259" key="6">
    <source>
        <dbReference type="Pfam" id="PF03145"/>
    </source>
</evidence>
<evidence type="ECO:0000256" key="4">
    <source>
        <dbReference type="ARBA" id="ARBA00022833"/>
    </source>
</evidence>
<comment type="similarity">
    <text evidence="1">Belongs to the SINA (Seven in absentia) family.</text>
</comment>
<comment type="caution">
    <text evidence="7">The sequence shown here is derived from an EMBL/GenBank/DDBJ whole genome shotgun (WGS) entry which is preliminary data.</text>
</comment>
<dbReference type="InterPro" id="IPR052088">
    <property type="entry name" value="E3_ubiquitin-ligase_SINA"/>
</dbReference>
<keyword evidence="8" id="KW-1185">Reference proteome</keyword>
<feature type="region of interest" description="Disordered" evidence="5">
    <location>
        <begin position="310"/>
        <end position="329"/>
    </location>
</feature>
<accession>A0ABQ7XCX8</accession>
<dbReference type="InterPro" id="IPR018121">
    <property type="entry name" value="7-in-absentia-prot_TRAF-dom"/>
</dbReference>
<name>A0ABQ7XCX8_BRANA</name>
<evidence type="ECO:0000313" key="7">
    <source>
        <dbReference type="EMBL" id="KAH0853792.1"/>
    </source>
</evidence>
<dbReference type="PANTHER" id="PTHR10315:SF117">
    <property type="entry name" value="RING-TYPE E3 UBIQUITIN TRANSFERASE"/>
    <property type="match status" value="1"/>
</dbReference>
<feature type="compositionally biased region" description="Basic residues" evidence="5">
    <location>
        <begin position="310"/>
        <end position="322"/>
    </location>
</feature>
<dbReference type="Pfam" id="PF03145">
    <property type="entry name" value="Sina_TRAF"/>
    <property type="match status" value="2"/>
</dbReference>
<evidence type="ECO:0000256" key="3">
    <source>
        <dbReference type="ARBA" id="ARBA00022771"/>
    </source>
</evidence>
<dbReference type="SUPFAM" id="SSF49599">
    <property type="entry name" value="TRAF domain-like"/>
    <property type="match status" value="2"/>
</dbReference>
<evidence type="ECO:0000313" key="8">
    <source>
        <dbReference type="Proteomes" id="UP000824890"/>
    </source>
</evidence>
<keyword evidence="2" id="KW-0479">Metal-binding</keyword>
<proteinExistence type="inferred from homology"/>
<dbReference type="Pfam" id="PF21361">
    <property type="entry name" value="Sina_ZnF"/>
    <property type="match status" value="1"/>
</dbReference>
<dbReference type="InterPro" id="IPR008974">
    <property type="entry name" value="TRAF-like"/>
</dbReference>
<dbReference type="Proteomes" id="UP000824890">
    <property type="component" value="Unassembled WGS sequence"/>
</dbReference>
<organism evidence="7 8">
    <name type="scientific">Brassica napus</name>
    <name type="common">Rape</name>
    <dbReference type="NCBI Taxonomy" id="3708"/>
    <lineage>
        <taxon>Eukaryota</taxon>
        <taxon>Viridiplantae</taxon>
        <taxon>Streptophyta</taxon>
        <taxon>Embryophyta</taxon>
        <taxon>Tracheophyta</taxon>
        <taxon>Spermatophyta</taxon>
        <taxon>Magnoliopsida</taxon>
        <taxon>eudicotyledons</taxon>
        <taxon>Gunneridae</taxon>
        <taxon>Pentapetalae</taxon>
        <taxon>rosids</taxon>
        <taxon>malvids</taxon>
        <taxon>Brassicales</taxon>
        <taxon>Brassicaceae</taxon>
        <taxon>Brassiceae</taxon>
        <taxon>Brassica</taxon>
    </lineage>
</organism>
<evidence type="ECO:0000256" key="1">
    <source>
        <dbReference type="ARBA" id="ARBA00009119"/>
    </source>
</evidence>
<keyword evidence="4" id="KW-0862">Zinc</keyword>
<gene>
    <name evidence="7" type="ORF">HID58_092865</name>
</gene>
<protein>
    <recommendedName>
        <fullName evidence="6">Seven-in-absentia protein TRAF-like domain-containing protein</fullName>
    </recommendedName>
</protein>
<keyword evidence="3" id="KW-0863">Zinc-finger</keyword>
<evidence type="ECO:0000256" key="5">
    <source>
        <dbReference type="SAM" id="MobiDB-lite"/>
    </source>
</evidence>
<reference evidence="7 8" key="1">
    <citation type="submission" date="2021-05" db="EMBL/GenBank/DDBJ databases">
        <title>Genome Assembly of Synthetic Allotetraploid Brassica napus Reveals Homoeologous Exchanges between Subgenomes.</title>
        <authorList>
            <person name="Davis J.T."/>
        </authorList>
    </citation>
    <scope>NUCLEOTIDE SEQUENCE [LARGE SCALE GENOMIC DNA]</scope>
    <source>
        <strain evidence="8">cv. Da-Ae</strain>
        <tissue evidence="7">Seedling</tissue>
    </source>
</reference>
<evidence type="ECO:0000256" key="2">
    <source>
        <dbReference type="ARBA" id="ARBA00022723"/>
    </source>
</evidence>
<dbReference type="Gene3D" id="2.60.210.10">
    <property type="entry name" value="Apoptosis, Tumor Necrosis Factor Receptor Associated Protein 2, Chain A"/>
    <property type="match status" value="2"/>
</dbReference>